<dbReference type="Proteomes" id="UP000002045">
    <property type="component" value="Chromosome"/>
</dbReference>
<dbReference type="GO" id="GO:0016740">
    <property type="term" value="F:transferase activity"/>
    <property type="evidence" value="ECO:0007669"/>
    <property type="project" value="UniProtKB-KW"/>
</dbReference>
<proteinExistence type="predicted"/>
<evidence type="ECO:0000313" key="1">
    <source>
        <dbReference type="EMBL" id="CBJ82168.1"/>
    </source>
</evidence>
<dbReference type="SUPFAM" id="SSF54593">
    <property type="entry name" value="Glyoxalase/Bleomycin resistance protein/Dihydroxybiphenyl dioxygenase"/>
    <property type="match status" value="1"/>
</dbReference>
<organism evidence="1 2">
    <name type="scientific">Xenorhabdus bovienii (strain SS-2004)</name>
    <name type="common">Xenorhabdus nematophila subsp. bovienii</name>
    <dbReference type="NCBI Taxonomy" id="406818"/>
    <lineage>
        <taxon>Bacteria</taxon>
        <taxon>Pseudomonadati</taxon>
        <taxon>Pseudomonadota</taxon>
        <taxon>Gammaproteobacteria</taxon>
        <taxon>Enterobacterales</taxon>
        <taxon>Morganellaceae</taxon>
        <taxon>Xenorhabdus</taxon>
    </lineage>
</organism>
<accession>D3V8K6</accession>
<reference evidence="1 2" key="1">
    <citation type="journal article" date="2011" name="PLoS ONE">
        <title>The entomopathogenic bacterial endosymbionts xenorhabdus and photorhabdus: convergent lifestyles from divergent genomes.</title>
        <authorList>
            <person name="Chaston J.M."/>
            <person name="Suen G."/>
            <person name="Tucker S.L."/>
            <person name="Andersen A.W."/>
            <person name="Bhasin A."/>
            <person name="Bode E."/>
            <person name="Bode H.B."/>
            <person name="Brachmann A.O."/>
            <person name="Cowles C.E."/>
            <person name="Cowles K.N."/>
            <person name="Darby C."/>
            <person name="de Leon L."/>
            <person name="Drace K."/>
            <person name="Du Z."/>
            <person name="Givaudan A."/>
            <person name="Herbert Tran E.E."/>
            <person name="Jewell K.A."/>
            <person name="Knack J.J."/>
            <person name="Krasomil-Osterfeld K.C."/>
            <person name="Kukor R."/>
            <person name="Lanois A."/>
            <person name="Latreille P."/>
            <person name="Leimgruber N.K."/>
            <person name="Lipke C.M."/>
            <person name="Liu R."/>
            <person name="Lu X."/>
            <person name="Martens E.C."/>
            <person name="Marri P.R."/>
            <person name="Medigue C."/>
            <person name="Menard M.L."/>
            <person name="Miller N.M."/>
            <person name="Morales-Soto N."/>
            <person name="Norton S."/>
            <person name="Ogier J.C."/>
            <person name="Orchard S.S."/>
            <person name="Park D."/>
            <person name="Park Y."/>
            <person name="Qurollo B.A."/>
            <person name="Sugar D.R."/>
            <person name="Richards G.R."/>
            <person name="Rouy Z."/>
            <person name="Slominski B."/>
            <person name="Slominski K."/>
            <person name="Snyder H."/>
            <person name="Tjaden B.C."/>
            <person name="van der Hoeven R."/>
            <person name="Welch R.D."/>
            <person name="Wheeler C."/>
            <person name="Xiang B."/>
            <person name="Barbazuk B."/>
            <person name="Gaudriault S."/>
            <person name="Goodner B."/>
            <person name="Slater S.C."/>
            <person name="Forst S."/>
            <person name="Goldman B.S."/>
            <person name="Goodrich-Blair H."/>
        </authorList>
    </citation>
    <scope>NUCLEOTIDE SEQUENCE [LARGE SCALE GENOMIC DNA]</scope>
    <source>
        <strain evidence="1 2">SS-2004</strain>
    </source>
</reference>
<dbReference type="HOGENOM" id="CLU_215867_0_0_6"/>
<evidence type="ECO:0000313" key="2">
    <source>
        <dbReference type="Proteomes" id="UP000002045"/>
    </source>
</evidence>
<dbReference type="InterPro" id="IPR029068">
    <property type="entry name" value="Glyas_Bleomycin-R_OHBP_Dase"/>
</dbReference>
<sequence>MKIKGQLSMLTGLNHLTLATSNLEHNLNFYINLLESTPHVRW</sequence>
<protein>
    <submittedName>
        <fullName evidence="1">Glutathione transferase fosA (Fosfomycin resistance protein)</fullName>
    </submittedName>
</protein>
<dbReference type="AlphaFoldDB" id="D3V8K6"/>
<gene>
    <name evidence="1" type="ordered locus">XBJ1_3044</name>
</gene>
<keyword evidence="1" id="KW-0808">Transferase</keyword>
<dbReference type="STRING" id="406818.XBJ1_3044"/>
<name>D3V8K6_XENBS</name>
<dbReference type="KEGG" id="xbo:XBJ1_3044"/>
<dbReference type="EMBL" id="FN667741">
    <property type="protein sequence ID" value="CBJ82168.1"/>
    <property type="molecule type" value="Genomic_DNA"/>
</dbReference>